<keyword evidence="2" id="KW-0732">Signal</keyword>
<reference evidence="3 4" key="1">
    <citation type="submission" date="2019-03" db="EMBL/GenBank/DDBJ databases">
        <title>Draft genome sequence of Xylaria hypoxylon DSM 108379, a ubiquitous saprotrophic-parasitic fungi on hardwood.</title>
        <authorList>
            <person name="Buettner E."/>
            <person name="Leonhardt S."/>
            <person name="Gebauer A.M."/>
            <person name="Liers C."/>
            <person name="Hofrichter M."/>
            <person name="Kellner H."/>
        </authorList>
    </citation>
    <scope>NUCLEOTIDE SEQUENCE [LARGE SCALE GENOMIC DNA]</scope>
    <source>
        <strain evidence="3 4">DSM 108379</strain>
    </source>
</reference>
<sequence length="337" mass="36054">MVRLIPAIVSSFALSASALSLGTRAERSSEVGKKWVGWGSIKNAFIFGDSYTQTGFDYTQTQPSAANPFGNPTYPGWTSSNGPNWVSYLTFKYNASSLLTYNLAYGGATVDASLVTPYIPSVKSLKDQVESQFIPGYTGASSKVKWTGDNSIFAIWIGINDIGNSYWKGANETAVLNGKIFDVISSLVNKIYTAGGRNYVFINVPPLDRTPLIVPQGESAVSASKADVAAWNQKVVDLAKALKTKDGANVWVYDSNKSFGEVIDNPKSHPGSAGLKNTTGYCTAYQNGTPAQNTFDASCGVPVNQYFWLNNLHPTSAIHEVVAKGVADLLSAGPQSL</sequence>
<dbReference type="Pfam" id="PF00657">
    <property type="entry name" value="Lipase_GDSL"/>
    <property type="match status" value="1"/>
</dbReference>
<dbReference type="PANTHER" id="PTHR45648:SF22">
    <property type="entry name" value="GDSL LIPASE_ACYLHYDROLASE FAMILY PROTEIN (AFU_ORTHOLOGUE AFUA_4G14700)"/>
    <property type="match status" value="1"/>
</dbReference>
<dbReference type="InterPro" id="IPR001087">
    <property type="entry name" value="GDSL"/>
</dbReference>
<dbReference type="Gene3D" id="3.40.50.1110">
    <property type="entry name" value="SGNH hydrolase"/>
    <property type="match status" value="1"/>
</dbReference>
<evidence type="ECO:0000256" key="1">
    <source>
        <dbReference type="ARBA" id="ARBA00022801"/>
    </source>
</evidence>
<keyword evidence="1" id="KW-0378">Hydrolase</keyword>
<organism evidence="3 4">
    <name type="scientific">Xylaria hypoxylon</name>
    <dbReference type="NCBI Taxonomy" id="37992"/>
    <lineage>
        <taxon>Eukaryota</taxon>
        <taxon>Fungi</taxon>
        <taxon>Dikarya</taxon>
        <taxon>Ascomycota</taxon>
        <taxon>Pezizomycotina</taxon>
        <taxon>Sordariomycetes</taxon>
        <taxon>Xylariomycetidae</taxon>
        <taxon>Xylariales</taxon>
        <taxon>Xylariaceae</taxon>
        <taxon>Xylaria</taxon>
    </lineage>
</organism>
<dbReference type="AlphaFoldDB" id="A0A4Z0ZA56"/>
<dbReference type="CDD" id="cd01846">
    <property type="entry name" value="fatty_acyltransferase_like"/>
    <property type="match status" value="1"/>
</dbReference>
<dbReference type="Proteomes" id="UP000297716">
    <property type="component" value="Unassembled WGS sequence"/>
</dbReference>
<dbReference type="SUPFAM" id="SSF52266">
    <property type="entry name" value="SGNH hydrolase"/>
    <property type="match status" value="1"/>
</dbReference>
<dbReference type="GO" id="GO:0016788">
    <property type="term" value="F:hydrolase activity, acting on ester bonds"/>
    <property type="evidence" value="ECO:0007669"/>
    <property type="project" value="InterPro"/>
</dbReference>
<protein>
    <recommendedName>
        <fullName evidence="5">Carbohydrate esterase family 16 protein</fullName>
    </recommendedName>
</protein>
<evidence type="ECO:0000256" key="2">
    <source>
        <dbReference type="SAM" id="SignalP"/>
    </source>
</evidence>
<evidence type="ECO:0000313" key="4">
    <source>
        <dbReference type="Proteomes" id="UP000297716"/>
    </source>
</evidence>
<comment type="caution">
    <text evidence="3">The sequence shown here is derived from an EMBL/GenBank/DDBJ whole genome shotgun (WGS) entry which is preliminary data.</text>
</comment>
<dbReference type="PANTHER" id="PTHR45648">
    <property type="entry name" value="GDSL LIPASE/ACYLHYDROLASE FAMILY PROTEIN (AFU_ORTHOLOGUE AFUA_4G14700)"/>
    <property type="match status" value="1"/>
</dbReference>
<evidence type="ECO:0000313" key="3">
    <source>
        <dbReference type="EMBL" id="TGJ88495.1"/>
    </source>
</evidence>
<dbReference type="InterPro" id="IPR036514">
    <property type="entry name" value="SGNH_hydro_sf"/>
</dbReference>
<proteinExistence type="predicted"/>
<dbReference type="OrthoDB" id="1600564at2759"/>
<accession>A0A4Z0ZA56</accession>
<dbReference type="STRING" id="37992.A0A4Z0ZA56"/>
<feature type="signal peptide" evidence="2">
    <location>
        <begin position="1"/>
        <end position="18"/>
    </location>
</feature>
<dbReference type="EMBL" id="SKBN01000003">
    <property type="protein sequence ID" value="TGJ88495.1"/>
    <property type="molecule type" value="Genomic_DNA"/>
</dbReference>
<feature type="chain" id="PRO_5021373789" description="Carbohydrate esterase family 16 protein" evidence="2">
    <location>
        <begin position="19"/>
        <end position="337"/>
    </location>
</feature>
<name>A0A4Z0ZA56_9PEZI</name>
<gene>
    <name evidence="3" type="ORF">E0Z10_g355</name>
</gene>
<keyword evidence="4" id="KW-1185">Reference proteome</keyword>
<dbReference type="InterPro" id="IPR051058">
    <property type="entry name" value="GDSL_Est/Lipase"/>
</dbReference>
<evidence type="ECO:0008006" key="5">
    <source>
        <dbReference type="Google" id="ProtNLM"/>
    </source>
</evidence>